<accession>A0A8S3Z813</accession>
<reference evidence="3" key="1">
    <citation type="submission" date="2021-04" db="EMBL/GenBank/DDBJ databases">
        <authorList>
            <consortium name="Molecular Ecology Group"/>
        </authorList>
    </citation>
    <scope>NUCLEOTIDE SEQUENCE</scope>
</reference>
<evidence type="ECO:0000313" key="4">
    <source>
        <dbReference type="Proteomes" id="UP000678393"/>
    </source>
</evidence>
<dbReference type="Gene3D" id="2.60.200.20">
    <property type="match status" value="1"/>
</dbReference>
<evidence type="ECO:0000259" key="2">
    <source>
        <dbReference type="PROSITE" id="PS50006"/>
    </source>
</evidence>
<name>A0A8S3Z813_9EUPU</name>
<dbReference type="PANTHER" id="PTHR23106">
    <property type="entry name" value="ANGIOGENIC FACTOR WITH G PATCH AND FHA DOMAINS 1"/>
    <property type="match status" value="1"/>
</dbReference>
<dbReference type="InterPro" id="IPR041591">
    <property type="entry name" value="OCRE"/>
</dbReference>
<evidence type="ECO:0000313" key="3">
    <source>
        <dbReference type="EMBL" id="CAG5125543.1"/>
    </source>
</evidence>
<keyword evidence="4" id="KW-1185">Reference proteome</keyword>
<feature type="region of interest" description="Disordered" evidence="1">
    <location>
        <begin position="202"/>
        <end position="262"/>
    </location>
</feature>
<evidence type="ECO:0000256" key="1">
    <source>
        <dbReference type="SAM" id="MobiDB-lite"/>
    </source>
</evidence>
<dbReference type="SMART" id="SM00240">
    <property type="entry name" value="FHA"/>
    <property type="match status" value="1"/>
</dbReference>
<dbReference type="Proteomes" id="UP000678393">
    <property type="component" value="Unassembled WGS sequence"/>
</dbReference>
<gene>
    <name evidence="3" type="ORF">CUNI_LOCUS11101</name>
</gene>
<feature type="non-terminal residue" evidence="3">
    <location>
        <position position="1"/>
    </location>
</feature>
<dbReference type="EMBL" id="CAJHNH020002091">
    <property type="protein sequence ID" value="CAG5125543.1"/>
    <property type="molecule type" value="Genomic_DNA"/>
</dbReference>
<dbReference type="InterPro" id="IPR035623">
    <property type="entry name" value="SUA-like_OCRE"/>
</dbReference>
<comment type="caution">
    <text evidence="3">The sequence shown here is derived from an EMBL/GenBank/DDBJ whole genome shotgun (WGS) entry which is preliminary data.</text>
</comment>
<feature type="domain" description="FHA" evidence="2">
    <location>
        <begin position="361"/>
        <end position="414"/>
    </location>
</feature>
<feature type="region of interest" description="Disordered" evidence="1">
    <location>
        <begin position="279"/>
        <end position="313"/>
    </location>
</feature>
<dbReference type="Pfam" id="PF17780">
    <property type="entry name" value="OCRE"/>
    <property type="match status" value="1"/>
</dbReference>
<dbReference type="InterPro" id="IPR053027">
    <property type="entry name" value="AGGF1"/>
</dbReference>
<dbReference type="PROSITE" id="PS50006">
    <property type="entry name" value="FHA_DOMAIN"/>
    <property type="match status" value="1"/>
</dbReference>
<proteinExistence type="predicted"/>
<dbReference type="PANTHER" id="PTHR23106:SF24">
    <property type="entry name" value="ANGIOGENIC FACTOR WITH G PATCH AND FHA DOMAINS 1"/>
    <property type="match status" value="1"/>
</dbReference>
<dbReference type="SUPFAM" id="SSF49879">
    <property type="entry name" value="SMAD/FHA domain"/>
    <property type="match status" value="1"/>
</dbReference>
<feature type="compositionally biased region" description="Low complexity" evidence="1">
    <location>
        <begin position="285"/>
        <end position="310"/>
    </location>
</feature>
<dbReference type="Pfam" id="PF00498">
    <property type="entry name" value="FHA"/>
    <property type="match status" value="1"/>
</dbReference>
<dbReference type="InterPro" id="IPR000253">
    <property type="entry name" value="FHA_dom"/>
</dbReference>
<organism evidence="3 4">
    <name type="scientific">Candidula unifasciata</name>
    <dbReference type="NCBI Taxonomy" id="100452"/>
    <lineage>
        <taxon>Eukaryota</taxon>
        <taxon>Metazoa</taxon>
        <taxon>Spiralia</taxon>
        <taxon>Lophotrochozoa</taxon>
        <taxon>Mollusca</taxon>
        <taxon>Gastropoda</taxon>
        <taxon>Heterobranchia</taxon>
        <taxon>Euthyneura</taxon>
        <taxon>Panpulmonata</taxon>
        <taxon>Eupulmonata</taxon>
        <taxon>Stylommatophora</taxon>
        <taxon>Helicina</taxon>
        <taxon>Helicoidea</taxon>
        <taxon>Geomitridae</taxon>
        <taxon>Candidula</taxon>
    </lineage>
</organism>
<dbReference type="InterPro" id="IPR008984">
    <property type="entry name" value="SMAD_FHA_dom_sf"/>
</dbReference>
<dbReference type="CDD" id="cd16166">
    <property type="entry name" value="OCRE_SUA_like"/>
    <property type="match status" value="1"/>
</dbReference>
<dbReference type="AlphaFoldDB" id="A0A8S3Z813"/>
<dbReference type="OrthoDB" id="2538319at2759"/>
<sequence>MHTYRTVGKCEMKSVYIQVTELEIEDAYGNKPMPVWGTNGGQSSGELSIAECLKAAAEAELQNQLKDVTTYSTSESGEIKPEVASGYVFDESSGLYYHSATGYYWDPNSGLFYDYTTKAYYKYNEATGGYEVYSQAEVSRQMQIPDSENKELYTDKSSIPYNIDIISSRFSQMKIDLQSCNICQVMSPTHFFLFSFQTKNKRHKKHRSRTKEGESSDNSSQKLKKHIKSSPDKIDSNVSAENMDKSSTVLMTKQQESVDVEDLVEEECSADKMLAEEDIEHNSESSHSCTSSDSESSSESGELTAESSSSDVEMIEIEHPPVAYESITEMAEEYPPCIRVIVQSSDHLKCGSLYIITCTGGYVGREKNKGLAIQIDDLSVSKLHAEIAFDYEEHCYTLRDKGSQNGTVLNGVKLSQ</sequence>
<protein>
    <recommendedName>
        <fullName evidence="2">FHA domain-containing protein</fullName>
    </recommendedName>
</protein>
<feature type="compositionally biased region" description="Polar residues" evidence="1">
    <location>
        <begin position="236"/>
        <end position="255"/>
    </location>
</feature>